<comment type="caution">
    <text evidence="15">The sequence shown here is derived from an EMBL/GenBank/DDBJ whole genome shotgun (WGS) entry which is preliminary data.</text>
</comment>
<keyword evidence="5" id="KW-0808">Transferase</keyword>
<keyword evidence="9" id="KW-1133">Transmembrane helix</keyword>
<dbReference type="InterPro" id="IPR039606">
    <property type="entry name" value="Phytol/farnesol_kinase"/>
</dbReference>
<reference evidence="15 16" key="1">
    <citation type="journal article" date="2023" name="Commun. Biol.">
        <title>Reorganization of the ancestral sex-determining regions during the evolution of trioecy in Pleodorina starrii.</title>
        <authorList>
            <person name="Takahashi K."/>
            <person name="Suzuki S."/>
            <person name="Kawai-Toyooka H."/>
            <person name="Yamamoto K."/>
            <person name="Hamaji T."/>
            <person name="Ootsuki R."/>
            <person name="Yamaguchi H."/>
            <person name="Kawachi M."/>
            <person name="Higashiyama T."/>
            <person name="Nozaki H."/>
        </authorList>
    </citation>
    <scope>NUCLEOTIDE SEQUENCE [LARGE SCALE GENOMIC DNA]</scope>
    <source>
        <strain evidence="15 16">NIES-4479</strain>
    </source>
</reference>
<dbReference type="EC" id="2.7.1.182" evidence="12"/>
<comment type="similarity">
    <text evidence="2">Belongs to the polyprenol kinase family.</text>
</comment>
<keyword evidence="10" id="KW-0472">Membrane</keyword>
<sequence length="1548" mass="159086">MTARRQRRLPQRCEINRGSGYGLVAAVRIITDDDKMLKALSQLQSCLDRLGAAALHGTGSSRPLEPLPGHLQPPERTSTIDLSTGDETEEWIQLQLKSARRAAELEMDAMKAASCLASVTDALMTVQAISPPLRAAAAAEARSLVVQLAESLAQLQRRQVLAATDASRAALAAGDLDGAAATAIRAHRAADVMLWAAYISGLRTLQEVDPAQRAASEALAALAAAAPSDAAGMGKAVPGGARLAAASLPSPVNDACSRETFIATVTASPSAQPTQCPGPTSGTEAGTASNPAALGEGSSIETTPGTAAVCTSPRPFAWAATAPAPEPTSAAQPFASAASAPAPQPTSTLPQPVSASTAPEPEPTSAAVQPSAAAPALQAAAVHGQGMSEHIRDAVTTPTAARGTSSPASAAASLSFAETGVADRGAETSSEGDAGPALNMRGTTQIKSSDRGEASSSSSSPGNSSGGGSSSSIAAMAPLARTKPAIAIGRALVQAGPTSGEAAGCVDSVPVATPRLSHPSSPPGPTTGTEQSVWSSLSHLASLADLTLADGNLPPAALHLAAETAAAALKLPESVWFCDIPIAWAVPKIRCGLVTLMSYAVRLISEGKRHDCADVAVLEPGWVSIWEALVRATDEMLRLRYLPAGSAEVWVDVVRLLVRTDLVQCLSRAFVRMTSVGVEVEVATAAEDAGPMAAAAWTTSAGGPAQGPAPDGEGGRSGAALRCGALEASCSLMSSLVWVVLNRDKSAARERPDVREVVRLLRNAILRSRVLEHCVRWVALPLRFAAAPVPGGGGAGAIGGDGEAFCPDGYEVAAAGIPITDVLYAALYDSGHVAALAEILLSGPCMKRFLLLHAVSQLCAVDGGPDYGLPPGARLPPIKRVQGGCHLQAEMMAASFHWWALKSRARPCSDRALRVVCERTAIAAAASTVYAADGAAGAAAGAATTGPPAVDAAGGVGPLRARFWPPDEAVALGLEALDCAFTLTRGGSAGDSRGLWAPVVAVASATVRILEDGSLELHIEDLRSPLRLLMALPLPSLAAALTDAGALPPQPGPDLTAALAAGYVPALELAIRYEARLAGTSEERLLPVLQDVFGLLQNPPVLASFMAYGEPGTVASLLVTMAKASSRLLLLYPFSAVAYELRRPLNDPAVLIAAASWDGSGSGPEDRFWWRRRIRGGGLRSGAEPSPLRSDANAPEPGPSVAGPGGGGGVNGVISHGHDVHSRATQLAPLHQLLLLAVFGLGRWLPLMAPVMTESKRPSRLEATTVVWMDLWLPALVHAYLYSSRDPAAASEGDAAPSAPTSGSAAGDGGGHVGGSSGGDARTRREEVASWERLLLGTLDLPTLAVIAAQRLYGILERAPELMRTSIVPMYVMMLLHLLVAFPRQGRLLLQTPLVTDGRPEVPLLVWVQSKYERGAAGLSDTMRHFLELAPAVAAGRDPTAEDVARLRSAPECASAVRLGALLPPPCFVAAALPEMRLCANPMCANLEGEREASLRLTMPCEDGDGAVSYCCQGCKDAHGRRRRAAQCGAGPGGRGLGRGEGSGDVCS</sequence>
<evidence type="ECO:0000256" key="13">
    <source>
        <dbReference type="ARBA" id="ARBA00048889"/>
    </source>
</evidence>
<feature type="compositionally biased region" description="Gly residues" evidence="14">
    <location>
        <begin position="1306"/>
        <end position="1318"/>
    </location>
</feature>
<accession>A0A9W6BEX3</accession>
<feature type="compositionally biased region" description="Polar residues" evidence="14">
    <location>
        <begin position="266"/>
        <end position="290"/>
    </location>
</feature>
<dbReference type="PANTHER" id="PTHR32523">
    <property type="entry name" value="PHYTOL KINASE 1, CHLOROPLASTIC"/>
    <property type="match status" value="1"/>
</dbReference>
<dbReference type="PANTHER" id="PTHR32523:SF8">
    <property type="entry name" value="DOLICHOL KINASE"/>
    <property type="match status" value="1"/>
</dbReference>
<dbReference type="Proteomes" id="UP001165080">
    <property type="component" value="Unassembled WGS sequence"/>
</dbReference>
<evidence type="ECO:0000256" key="11">
    <source>
        <dbReference type="ARBA" id="ARBA00024015"/>
    </source>
</evidence>
<keyword evidence="7" id="KW-0418">Kinase</keyword>
<comment type="pathway">
    <text evidence="11">Cofactor biosynthesis; tocopherol biosynthesis.</text>
</comment>
<evidence type="ECO:0000256" key="9">
    <source>
        <dbReference type="ARBA" id="ARBA00022989"/>
    </source>
</evidence>
<keyword evidence="16" id="KW-1185">Reference proteome</keyword>
<feature type="region of interest" description="Disordered" evidence="14">
    <location>
        <begin position="1180"/>
        <end position="1216"/>
    </location>
</feature>
<evidence type="ECO:0000256" key="5">
    <source>
        <dbReference type="ARBA" id="ARBA00022679"/>
    </source>
</evidence>
<evidence type="ECO:0000313" key="15">
    <source>
        <dbReference type="EMBL" id="GLC50897.1"/>
    </source>
</evidence>
<feature type="region of interest" description="Disordered" evidence="14">
    <location>
        <begin position="266"/>
        <end position="388"/>
    </location>
</feature>
<evidence type="ECO:0000313" key="16">
    <source>
        <dbReference type="Proteomes" id="UP001165080"/>
    </source>
</evidence>
<keyword evidence="3" id="KW-0150">Chloroplast</keyword>
<evidence type="ECO:0000256" key="12">
    <source>
        <dbReference type="ARBA" id="ARBA00039024"/>
    </source>
</evidence>
<dbReference type="EMBL" id="BRXU01000004">
    <property type="protein sequence ID" value="GLC50897.1"/>
    <property type="molecule type" value="Genomic_DNA"/>
</dbReference>
<dbReference type="OrthoDB" id="563748at2759"/>
<dbReference type="GO" id="GO:0009507">
    <property type="term" value="C:chloroplast"/>
    <property type="evidence" value="ECO:0007669"/>
    <property type="project" value="UniProtKB-SubCell"/>
</dbReference>
<evidence type="ECO:0000256" key="6">
    <source>
        <dbReference type="ARBA" id="ARBA00022692"/>
    </source>
</evidence>
<evidence type="ECO:0000256" key="14">
    <source>
        <dbReference type="SAM" id="MobiDB-lite"/>
    </source>
</evidence>
<evidence type="ECO:0000256" key="3">
    <source>
        <dbReference type="ARBA" id="ARBA00022528"/>
    </source>
</evidence>
<feature type="region of interest" description="Disordered" evidence="14">
    <location>
        <begin position="1290"/>
        <end position="1322"/>
    </location>
</feature>
<evidence type="ECO:0000256" key="7">
    <source>
        <dbReference type="ARBA" id="ARBA00022777"/>
    </source>
</evidence>
<dbReference type="GO" id="GO:0016020">
    <property type="term" value="C:membrane"/>
    <property type="evidence" value="ECO:0007669"/>
    <property type="project" value="UniProtKB-SubCell"/>
</dbReference>
<evidence type="ECO:0000256" key="8">
    <source>
        <dbReference type="ARBA" id="ARBA00022946"/>
    </source>
</evidence>
<comment type="catalytic activity">
    <reaction evidence="13">
        <text>phytol + CTP = phytyl phosphate + CDP + H(+)</text>
        <dbReference type="Rhea" id="RHEA:38055"/>
        <dbReference type="ChEBI" id="CHEBI:15378"/>
        <dbReference type="ChEBI" id="CHEBI:17327"/>
        <dbReference type="ChEBI" id="CHEBI:37563"/>
        <dbReference type="ChEBI" id="CHEBI:58069"/>
        <dbReference type="ChEBI" id="CHEBI:75483"/>
        <dbReference type="EC" id="2.7.1.182"/>
    </reaction>
</comment>
<evidence type="ECO:0000256" key="10">
    <source>
        <dbReference type="ARBA" id="ARBA00023136"/>
    </source>
</evidence>
<dbReference type="GO" id="GO:0010276">
    <property type="term" value="F:phytol kinase activity"/>
    <property type="evidence" value="ECO:0007669"/>
    <property type="project" value="UniProtKB-EC"/>
</dbReference>
<organism evidence="15 16">
    <name type="scientific">Pleodorina starrii</name>
    <dbReference type="NCBI Taxonomy" id="330485"/>
    <lineage>
        <taxon>Eukaryota</taxon>
        <taxon>Viridiplantae</taxon>
        <taxon>Chlorophyta</taxon>
        <taxon>core chlorophytes</taxon>
        <taxon>Chlorophyceae</taxon>
        <taxon>CS clade</taxon>
        <taxon>Chlamydomonadales</taxon>
        <taxon>Volvocaceae</taxon>
        <taxon>Pleodorina</taxon>
    </lineage>
</organism>
<evidence type="ECO:0000256" key="2">
    <source>
        <dbReference type="ARBA" id="ARBA00010794"/>
    </source>
</evidence>
<keyword evidence="8" id="KW-0809">Transit peptide</keyword>
<feature type="compositionally biased region" description="Low complexity" evidence="14">
    <location>
        <begin position="454"/>
        <end position="463"/>
    </location>
</feature>
<feature type="region of interest" description="Disordered" evidence="14">
    <location>
        <begin position="421"/>
        <end position="472"/>
    </location>
</feature>
<evidence type="ECO:0000256" key="4">
    <source>
        <dbReference type="ARBA" id="ARBA00022640"/>
    </source>
</evidence>
<keyword evidence="6" id="KW-0812">Transmembrane</keyword>
<keyword evidence="4" id="KW-0934">Plastid</keyword>
<gene>
    <name evidence="15" type="primary">PLEST008564</name>
    <name evidence="15" type="ORF">PLESTB_000444300</name>
</gene>
<name>A0A9W6BEX3_9CHLO</name>
<feature type="compositionally biased region" description="Low complexity" evidence="14">
    <location>
        <begin position="365"/>
        <end position="382"/>
    </location>
</feature>
<evidence type="ECO:0000256" key="1">
    <source>
        <dbReference type="ARBA" id="ARBA00004508"/>
    </source>
</evidence>
<protein>
    <recommendedName>
        <fullName evidence="12">phytol kinase</fullName>
        <ecNumber evidence="12">2.7.1.182</ecNumber>
    </recommendedName>
</protein>
<feature type="compositionally biased region" description="Low complexity" evidence="14">
    <location>
        <begin position="313"/>
        <end position="352"/>
    </location>
</feature>
<comment type="subcellular location">
    <subcellularLocation>
        <location evidence="1">Plastid</location>
        <location evidence="1">Chloroplast membrane</location>
        <topology evidence="1">Multi-pass membrane protein</topology>
    </subcellularLocation>
</comment>
<feature type="compositionally biased region" description="Low complexity" evidence="14">
    <location>
        <begin position="1290"/>
        <end position="1305"/>
    </location>
</feature>
<proteinExistence type="inferred from homology"/>